<gene>
    <name evidence="2" type="ORF">MKW98_006128</name>
</gene>
<proteinExistence type="predicted"/>
<feature type="chain" id="PRO_5042199327" evidence="1">
    <location>
        <begin position="23"/>
        <end position="117"/>
    </location>
</feature>
<comment type="caution">
    <text evidence="2">The sequence shown here is derived from an EMBL/GenBank/DDBJ whole genome shotgun (WGS) entry which is preliminary data.</text>
</comment>
<keyword evidence="3" id="KW-1185">Reference proteome</keyword>
<feature type="signal peptide" evidence="1">
    <location>
        <begin position="1"/>
        <end position="22"/>
    </location>
</feature>
<accession>A0AAD4TDR1</accession>
<dbReference type="EMBL" id="JAJJMB010001716">
    <property type="protein sequence ID" value="KAI3955768.1"/>
    <property type="molecule type" value="Genomic_DNA"/>
</dbReference>
<keyword evidence="1" id="KW-0732">Signal</keyword>
<evidence type="ECO:0000313" key="3">
    <source>
        <dbReference type="Proteomes" id="UP001202328"/>
    </source>
</evidence>
<dbReference type="AlphaFoldDB" id="A0AAD4TDR1"/>
<evidence type="ECO:0000313" key="2">
    <source>
        <dbReference type="EMBL" id="KAI3955768.1"/>
    </source>
</evidence>
<sequence>MAETRSLIIVCVFLCTLIVSNTLMCTAQKVDNICELVVEAMPADGISIVKTGPLKLVGLCGNEKSCDKECSKRTDTAGKTKKGKSGKCIDSGVRSPHSLFPGMKVPDLLGCACCRVL</sequence>
<name>A0AAD4TDR1_9MAGN</name>
<reference evidence="2" key="1">
    <citation type="submission" date="2022-04" db="EMBL/GenBank/DDBJ databases">
        <title>A functionally conserved STORR gene fusion in Papaver species that diverged 16.8 million years ago.</title>
        <authorList>
            <person name="Catania T."/>
        </authorList>
    </citation>
    <scope>NUCLEOTIDE SEQUENCE</scope>
    <source>
        <strain evidence="2">S-188037</strain>
    </source>
</reference>
<evidence type="ECO:0000256" key="1">
    <source>
        <dbReference type="SAM" id="SignalP"/>
    </source>
</evidence>
<protein>
    <submittedName>
        <fullName evidence="2">Uncharacterized protein</fullName>
    </submittedName>
</protein>
<organism evidence="2 3">
    <name type="scientific">Papaver atlanticum</name>
    <dbReference type="NCBI Taxonomy" id="357466"/>
    <lineage>
        <taxon>Eukaryota</taxon>
        <taxon>Viridiplantae</taxon>
        <taxon>Streptophyta</taxon>
        <taxon>Embryophyta</taxon>
        <taxon>Tracheophyta</taxon>
        <taxon>Spermatophyta</taxon>
        <taxon>Magnoliopsida</taxon>
        <taxon>Ranunculales</taxon>
        <taxon>Papaveraceae</taxon>
        <taxon>Papaveroideae</taxon>
        <taxon>Papaver</taxon>
    </lineage>
</organism>
<dbReference type="Proteomes" id="UP001202328">
    <property type="component" value="Unassembled WGS sequence"/>
</dbReference>